<organism evidence="2 3">
    <name type="scientific">Prymnesium parvum</name>
    <name type="common">Toxic golden alga</name>
    <dbReference type="NCBI Taxonomy" id="97485"/>
    <lineage>
        <taxon>Eukaryota</taxon>
        <taxon>Haptista</taxon>
        <taxon>Haptophyta</taxon>
        <taxon>Prymnesiophyceae</taxon>
        <taxon>Prymnesiales</taxon>
        <taxon>Prymnesiaceae</taxon>
        <taxon>Prymnesium</taxon>
    </lineage>
</organism>
<feature type="chain" id="PRO_5044243129" evidence="1">
    <location>
        <begin position="16"/>
        <end position="305"/>
    </location>
</feature>
<protein>
    <submittedName>
        <fullName evidence="2">Uncharacterized protein</fullName>
    </submittedName>
</protein>
<gene>
    <name evidence="2" type="ORF">AB1Y20_021944</name>
</gene>
<proteinExistence type="predicted"/>
<name>A0AB34JFN8_PRYPA</name>
<dbReference type="EMBL" id="JBGBPQ010000008">
    <property type="protein sequence ID" value="KAL1520354.1"/>
    <property type="molecule type" value="Genomic_DNA"/>
</dbReference>
<evidence type="ECO:0000313" key="2">
    <source>
        <dbReference type="EMBL" id="KAL1520354.1"/>
    </source>
</evidence>
<comment type="caution">
    <text evidence="2">The sequence shown here is derived from an EMBL/GenBank/DDBJ whole genome shotgun (WGS) entry which is preliminary data.</text>
</comment>
<feature type="signal peptide" evidence="1">
    <location>
        <begin position="1"/>
        <end position="15"/>
    </location>
</feature>
<evidence type="ECO:0000313" key="3">
    <source>
        <dbReference type="Proteomes" id="UP001515480"/>
    </source>
</evidence>
<dbReference type="Proteomes" id="UP001515480">
    <property type="component" value="Unassembled WGS sequence"/>
</dbReference>
<accession>A0AB34JFN8</accession>
<keyword evidence="1" id="KW-0732">Signal</keyword>
<dbReference type="AlphaFoldDB" id="A0AB34JFN8"/>
<reference evidence="2 3" key="1">
    <citation type="journal article" date="2024" name="Science">
        <title>Giant polyketide synthase enzymes in the biosynthesis of giant marine polyether toxins.</title>
        <authorList>
            <person name="Fallon T.R."/>
            <person name="Shende V.V."/>
            <person name="Wierzbicki I.H."/>
            <person name="Pendleton A.L."/>
            <person name="Watervoot N.F."/>
            <person name="Auber R.P."/>
            <person name="Gonzalez D.J."/>
            <person name="Wisecaver J.H."/>
            <person name="Moore B.S."/>
        </authorList>
    </citation>
    <scope>NUCLEOTIDE SEQUENCE [LARGE SCALE GENOMIC DNA]</scope>
    <source>
        <strain evidence="2 3">12B1</strain>
    </source>
</reference>
<evidence type="ECO:0000256" key="1">
    <source>
        <dbReference type="SAM" id="SignalP"/>
    </source>
</evidence>
<keyword evidence="3" id="KW-1185">Reference proteome</keyword>
<sequence length="305" mass="32353">MLTPLLLCAISSASARSALLHSSPARARDALSLLRGGGEPSDELLQATFACNRLHATVLAEATSELAALRKTLRGGEAVQGFGAKADELLSSAAAKFEAEAPKGESDVSSLYKDKAEELHEVLMTSLEPLFSMQLSLLKDAALDQFKAATTGDADPSDAMNSAESMFVREASDSIPSKSDWNFKAERASLVSVMQAIAAPSKKATQIKLDAARQLSTAMQYLQMQQQQMQAMQAQYTGGQGGKWNLGAAYRPPDTNINLSGAYQQGRTNLQISMVPDEGANLLGQNGFTNGVGPANLGLSFNIHL</sequence>